<feature type="region of interest" description="Disordered" evidence="13">
    <location>
        <begin position="114"/>
        <end position="140"/>
    </location>
</feature>
<sequence length="313" mass="34607">MITLIYQLLLQLLYAVCRVTAFVHRQWRRQVYLRFLRVRYHHNQTPGVIAQDAARLRKLPSHVACVVRRKPESEEGGGVAGLLDEVSELAAWCLGAGIHRLSVYERTGVLKRLAQKKPSHGQSSTATEGDNDNNSEGESRLQKALLKKLGIYYGTDALPSVKIRVPPFTDQDYLLPTTTSASHSSGSSQPAEEPHPVISRRRRTQRPDLLLTLLALPDGKATLVDLARVLADLRVPPSAVTIPALTAQLRQLGQAEPDLVVLFSSTVDLDGFPPWLVRLAEIFHLPENGGQVSYAVFLKALERYAGAKFNVGK</sequence>
<keyword evidence="6" id="KW-0808">Transferase</keyword>
<comment type="catalytic activity">
    <reaction evidence="12">
        <text>n isopentenyl diphosphate + (2E,6E)-farnesyl diphosphate = a di-trans,poly-cis-polyprenyl diphosphate + n diphosphate</text>
        <dbReference type="Rhea" id="RHEA:53008"/>
        <dbReference type="Rhea" id="RHEA-COMP:19494"/>
        <dbReference type="ChEBI" id="CHEBI:33019"/>
        <dbReference type="ChEBI" id="CHEBI:128769"/>
        <dbReference type="ChEBI" id="CHEBI:136960"/>
        <dbReference type="ChEBI" id="CHEBI:175763"/>
        <dbReference type="EC" id="2.5.1.87"/>
    </reaction>
</comment>
<accession>A0A0J9XDG7</accession>
<keyword evidence="9" id="KW-0460">Magnesium</keyword>
<comment type="cofactor">
    <cofactor evidence="1">
        <name>Mg(2+)</name>
        <dbReference type="ChEBI" id="CHEBI:18420"/>
    </cofactor>
</comment>
<dbReference type="OrthoDB" id="19639at2759"/>
<keyword evidence="14" id="KW-0732">Signal</keyword>
<feature type="chain" id="PRO_5005325857" description="ditrans,polycis-polyprenyl diphosphate synthase [(2E,6E)-farnesyldiphosphate specific]" evidence="14">
    <location>
        <begin position="22"/>
        <end position="313"/>
    </location>
</feature>
<name>A0A0J9XDG7_GEOCN</name>
<dbReference type="EMBL" id="CCBN010000009">
    <property type="protein sequence ID" value="CDO54907.1"/>
    <property type="molecule type" value="Genomic_DNA"/>
</dbReference>
<protein>
    <recommendedName>
        <fullName evidence="5">ditrans,polycis-polyprenyl diphosphate synthase [(2E,6E)-farnesyldiphosphate specific]</fullName>
        <ecNumber evidence="5">2.5.1.87</ecNumber>
    </recommendedName>
</protein>
<dbReference type="PANTHER" id="PTHR21528">
    <property type="entry name" value="DEHYDRODOLICHYL DIPHOSPHATE SYNTHASE COMPLEX SUBUNIT NUS1"/>
    <property type="match status" value="1"/>
</dbReference>
<comment type="pathway">
    <text evidence="3">Protein modification; protein glycosylation.</text>
</comment>
<dbReference type="Proteomes" id="UP000242525">
    <property type="component" value="Unassembled WGS sequence"/>
</dbReference>
<evidence type="ECO:0000256" key="7">
    <source>
        <dbReference type="ARBA" id="ARBA00022692"/>
    </source>
</evidence>
<dbReference type="UniPathway" id="UPA00378"/>
<keyword evidence="11" id="KW-0472">Membrane</keyword>
<evidence type="ECO:0000256" key="3">
    <source>
        <dbReference type="ARBA" id="ARBA00004922"/>
    </source>
</evidence>
<evidence type="ECO:0000256" key="13">
    <source>
        <dbReference type="SAM" id="MobiDB-lite"/>
    </source>
</evidence>
<dbReference type="GO" id="GO:1904423">
    <property type="term" value="C:dehydrodolichyl diphosphate synthase complex"/>
    <property type="evidence" value="ECO:0007669"/>
    <property type="project" value="InterPro"/>
</dbReference>
<evidence type="ECO:0000313" key="16">
    <source>
        <dbReference type="Proteomes" id="UP000242525"/>
    </source>
</evidence>
<dbReference type="InterPro" id="IPR038887">
    <property type="entry name" value="Nus1/NgBR"/>
</dbReference>
<evidence type="ECO:0000256" key="6">
    <source>
        <dbReference type="ARBA" id="ARBA00022679"/>
    </source>
</evidence>
<gene>
    <name evidence="15" type="ORF">BN980_GECA09s01099g</name>
</gene>
<evidence type="ECO:0000256" key="8">
    <source>
        <dbReference type="ARBA" id="ARBA00022824"/>
    </source>
</evidence>
<evidence type="ECO:0000256" key="2">
    <source>
        <dbReference type="ARBA" id="ARBA00004586"/>
    </source>
</evidence>
<keyword evidence="16" id="KW-1185">Reference proteome</keyword>
<comment type="subcellular location">
    <subcellularLocation>
        <location evidence="2">Endoplasmic reticulum membrane</location>
    </subcellularLocation>
</comment>
<evidence type="ECO:0000256" key="5">
    <source>
        <dbReference type="ARBA" id="ARBA00012596"/>
    </source>
</evidence>
<evidence type="ECO:0000256" key="14">
    <source>
        <dbReference type="SAM" id="SignalP"/>
    </source>
</evidence>
<reference evidence="15" key="1">
    <citation type="submission" date="2014-03" db="EMBL/GenBank/DDBJ databases">
        <authorList>
            <person name="Casaregola S."/>
        </authorList>
    </citation>
    <scope>NUCLEOTIDE SEQUENCE [LARGE SCALE GENOMIC DNA]</scope>
    <source>
        <strain evidence="15">CLIB 918</strain>
    </source>
</reference>
<dbReference type="AlphaFoldDB" id="A0A0J9XDG7"/>
<evidence type="ECO:0000313" key="15">
    <source>
        <dbReference type="EMBL" id="CDO54907.1"/>
    </source>
</evidence>
<evidence type="ECO:0000256" key="10">
    <source>
        <dbReference type="ARBA" id="ARBA00022989"/>
    </source>
</evidence>
<proteinExistence type="inferred from homology"/>
<keyword evidence="8" id="KW-0256">Endoplasmic reticulum</keyword>
<dbReference type="STRING" id="1173061.A0A0J9XDG7"/>
<evidence type="ECO:0000256" key="11">
    <source>
        <dbReference type="ARBA" id="ARBA00023136"/>
    </source>
</evidence>
<dbReference type="GO" id="GO:0045547">
    <property type="term" value="F:ditrans,polycis-polyprenyl diphosphate synthase [(2E,6E)-farnesyl diphosphate specific] activity"/>
    <property type="evidence" value="ECO:0007669"/>
    <property type="project" value="UniProtKB-EC"/>
</dbReference>
<keyword evidence="10" id="KW-1133">Transmembrane helix</keyword>
<dbReference type="Gene3D" id="3.40.1180.10">
    <property type="entry name" value="Decaprenyl diphosphate synthase-like"/>
    <property type="match status" value="1"/>
</dbReference>
<dbReference type="InterPro" id="IPR036424">
    <property type="entry name" value="UPP_synth-like_sf"/>
</dbReference>
<feature type="region of interest" description="Disordered" evidence="13">
    <location>
        <begin position="174"/>
        <end position="201"/>
    </location>
</feature>
<feature type="signal peptide" evidence="14">
    <location>
        <begin position="1"/>
        <end position="21"/>
    </location>
</feature>
<feature type="compositionally biased region" description="Low complexity" evidence="13">
    <location>
        <begin position="177"/>
        <end position="188"/>
    </location>
</feature>
<dbReference type="EC" id="2.5.1.87" evidence="5"/>
<keyword evidence="7" id="KW-0812">Transmembrane</keyword>
<evidence type="ECO:0000256" key="1">
    <source>
        <dbReference type="ARBA" id="ARBA00001946"/>
    </source>
</evidence>
<dbReference type="SUPFAM" id="SSF64005">
    <property type="entry name" value="Undecaprenyl diphosphate synthase"/>
    <property type="match status" value="1"/>
</dbReference>
<dbReference type="GO" id="GO:0005789">
    <property type="term" value="C:endoplasmic reticulum membrane"/>
    <property type="evidence" value="ECO:0007669"/>
    <property type="project" value="UniProtKB-SubCell"/>
</dbReference>
<evidence type="ECO:0000256" key="4">
    <source>
        <dbReference type="ARBA" id="ARBA00005432"/>
    </source>
</evidence>
<comment type="similarity">
    <text evidence="4">Belongs to the UPP synthase family.</text>
</comment>
<evidence type="ECO:0000256" key="9">
    <source>
        <dbReference type="ARBA" id="ARBA00022842"/>
    </source>
</evidence>
<evidence type="ECO:0000256" key="12">
    <source>
        <dbReference type="ARBA" id="ARBA00047353"/>
    </source>
</evidence>
<comment type="caution">
    <text evidence="15">The sequence shown here is derived from an EMBL/GenBank/DDBJ whole genome shotgun (WGS) entry which is preliminary data.</text>
</comment>
<dbReference type="PANTHER" id="PTHR21528:SF0">
    <property type="entry name" value="DEHYDRODOLICHYL DIPHOSPHATE SYNTHASE COMPLEX SUBUNIT NUS1"/>
    <property type="match status" value="1"/>
</dbReference>
<organism evidence="15 16">
    <name type="scientific">Geotrichum candidum</name>
    <name type="common">Oospora lactis</name>
    <name type="synonym">Dipodascus geotrichum</name>
    <dbReference type="NCBI Taxonomy" id="1173061"/>
    <lineage>
        <taxon>Eukaryota</taxon>
        <taxon>Fungi</taxon>
        <taxon>Dikarya</taxon>
        <taxon>Ascomycota</taxon>
        <taxon>Saccharomycotina</taxon>
        <taxon>Dipodascomycetes</taxon>
        <taxon>Dipodascales</taxon>
        <taxon>Dipodascaceae</taxon>
        <taxon>Geotrichum</taxon>
    </lineage>
</organism>